<evidence type="ECO:0000256" key="2">
    <source>
        <dbReference type="ARBA" id="ARBA00005775"/>
    </source>
</evidence>
<dbReference type="InterPro" id="IPR016024">
    <property type="entry name" value="ARM-type_fold"/>
</dbReference>
<keyword evidence="7" id="KW-0648">Protein biosynthesis</keyword>
<sequence>MNDPNRTETLGPQPPDSGHSPASPPVASEVPISIQIEKDQDKASQVESGHGVQLGDPEGKKEAKAKVTKAARAAMLEKNRKAYEQKAKLEEEEFRAFLQGRPFLPGLQLQAVASAKRIGDLGAVTYPKGINAPSEESTRGQKEGRYKYNREFLLQFRLPCRAKPNFASNVDRLGIGRHVPSYENDSKPPGRTKSSPINLASDSVQGNVDARSGPNSLPVPQVPNGDPTVRTRSQRGRKAKNNLVPGEPDTSQPPVPPLRITENRWTPWSVEPNTHVRNENSLESAERKIKALLNRLVPKTLDSVLDQLVGCMDNFEGERSSALLDLVAKLVLEQAADTTLLSGMFARLSRKMVEKTPAQVQDSNVRDVAGEPVVGGHLFRKYLLSRCQEYSKRCWSSDGAGALDSIPQDYKVDGVGLGSGGSSGQPLLFSNESYAIWKAKRHGLNLVRFMGELFKVQILTERVIHETTKSLLFKTKAPKEGEVERLCVLLTTIGQRLDTPKTSGHINIYFGRIEQLVEIKNLSSRHRFMLMDLIDLKKRNWGPRKITTNPPTVIQSQSGTKSAGVFRKKKELAKAGPGGRSTNVPQLGQQVPKHHRSHPNKSTSNAASGSKVPSPP</sequence>
<dbReference type="InterPro" id="IPR022745">
    <property type="entry name" value="eIF4G1_eIF4E-bd"/>
</dbReference>
<evidence type="ECO:0000313" key="11">
    <source>
        <dbReference type="Proteomes" id="UP000054248"/>
    </source>
</evidence>
<keyword evidence="11" id="KW-1185">Reference proteome</keyword>
<dbReference type="SUPFAM" id="SSF48371">
    <property type="entry name" value="ARM repeat"/>
    <property type="match status" value="1"/>
</dbReference>
<dbReference type="PANTHER" id="PTHR23253">
    <property type="entry name" value="EUKARYOTIC TRANSLATION INITIATION FACTOR 4 GAMMA"/>
    <property type="match status" value="1"/>
</dbReference>
<evidence type="ECO:0000256" key="3">
    <source>
        <dbReference type="ARBA" id="ARBA00022490"/>
    </source>
</evidence>
<dbReference type="GO" id="GO:0016281">
    <property type="term" value="C:eukaryotic translation initiation factor 4F complex"/>
    <property type="evidence" value="ECO:0007669"/>
    <property type="project" value="TreeGrafter"/>
</dbReference>
<feature type="domain" description="MIF4G" evidence="9">
    <location>
        <begin position="286"/>
        <end position="540"/>
    </location>
</feature>
<dbReference type="AlphaFoldDB" id="A0A0C3QV99"/>
<evidence type="ECO:0000256" key="6">
    <source>
        <dbReference type="ARBA" id="ARBA00022884"/>
    </source>
</evidence>
<accession>A0A0C3QV99</accession>
<feature type="region of interest" description="Disordered" evidence="8">
    <location>
        <begin position="176"/>
        <end position="258"/>
    </location>
</feature>
<dbReference type="GO" id="GO:0003729">
    <property type="term" value="F:mRNA binding"/>
    <property type="evidence" value="ECO:0007669"/>
    <property type="project" value="TreeGrafter"/>
</dbReference>
<gene>
    <name evidence="10" type="ORF">M407DRAFT_17736</name>
</gene>
<dbReference type="FunFam" id="1.25.40.180:FF:000020">
    <property type="entry name" value="Eukaryotic translation initiation factor subunit"/>
    <property type="match status" value="1"/>
</dbReference>
<feature type="compositionally biased region" description="Polar residues" evidence="8">
    <location>
        <begin position="192"/>
        <end position="206"/>
    </location>
</feature>
<evidence type="ECO:0000256" key="4">
    <source>
        <dbReference type="ARBA" id="ARBA00022540"/>
    </source>
</evidence>
<feature type="compositionally biased region" description="Low complexity" evidence="8">
    <location>
        <begin position="25"/>
        <end position="34"/>
    </location>
</feature>
<dbReference type="STRING" id="1051891.A0A0C3QV99"/>
<organism evidence="10 11">
    <name type="scientific">Tulasnella calospora MUT 4182</name>
    <dbReference type="NCBI Taxonomy" id="1051891"/>
    <lineage>
        <taxon>Eukaryota</taxon>
        <taxon>Fungi</taxon>
        <taxon>Dikarya</taxon>
        <taxon>Basidiomycota</taxon>
        <taxon>Agaricomycotina</taxon>
        <taxon>Agaricomycetes</taxon>
        <taxon>Cantharellales</taxon>
        <taxon>Tulasnellaceae</taxon>
        <taxon>Tulasnella</taxon>
    </lineage>
</organism>
<comment type="similarity">
    <text evidence="2">Belongs to the eukaryotic initiation factor 4G family.</text>
</comment>
<evidence type="ECO:0000256" key="7">
    <source>
        <dbReference type="ARBA" id="ARBA00022917"/>
    </source>
</evidence>
<dbReference type="OrthoDB" id="514777at2759"/>
<dbReference type="InterPro" id="IPR003890">
    <property type="entry name" value="MIF4G-like_typ-3"/>
</dbReference>
<keyword evidence="3" id="KW-0963">Cytoplasm</keyword>
<evidence type="ECO:0000256" key="1">
    <source>
        <dbReference type="ARBA" id="ARBA00004496"/>
    </source>
</evidence>
<evidence type="ECO:0000256" key="8">
    <source>
        <dbReference type="SAM" id="MobiDB-lite"/>
    </source>
</evidence>
<reference evidence="11" key="2">
    <citation type="submission" date="2015-01" db="EMBL/GenBank/DDBJ databases">
        <title>Evolutionary Origins and Diversification of the Mycorrhizal Mutualists.</title>
        <authorList>
            <consortium name="DOE Joint Genome Institute"/>
            <consortium name="Mycorrhizal Genomics Consortium"/>
            <person name="Kohler A."/>
            <person name="Kuo A."/>
            <person name="Nagy L.G."/>
            <person name="Floudas D."/>
            <person name="Copeland A."/>
            <person name="Barry K.W."/>
            <person name="Cichocki N."/>
            <person name="Veneault-Fourrey C."/>
            <person name="LaButti K."/>
            <person name="Lindquist E.A."/>
            <person name="Lipzen A."/>
            <person name="Lundell T."/>
            <person name="Morin E."/>
            <person name="Murat C."/>
            <person name="Riley R."/>
            <person name="Ohm R."/>
            <person name="Sun H."/>
            <person name="Tunlid A."/>
            <person name="Henrissat B."/>
            <person name="Grigoriev I.V."/>
            <person name="Hibbett D.S."/>
            <person name="Martin F."/>
        </authorList>
    </citation>
    <scope>NUCLEOTIDE SEQUENCE [LARGE SCALE GENOMIC DNA]</scope>
    <source>
        <strain evidence="11">MUT 4182</strain>
    </source>
</reference>
<dbReference type="SUPFAM" id="SSF101489">
    <property type="entry name" value="Eukaryotic initiation factor 4f subunit eIF4g, eIF4e-binding domain"/>
    <property type="match status" value="1"/>
</dbReference>
<feature type="region of interest" description="Disordered" evidence="8">
    <location>
        <begin position="541"/>
        <end position="616"/>
    </location>
</feature>
<dbReference type="Gene3D" id="1.20.970.30">
    <property type="entry name" value="eIF4G, eIF4E-binding domain"/>
    <property type="match status" value="1"/>
</dbReference>
<dbReference type="SMART" id="SM00543">
    <property type="entry name" value="MIF4G"/>
    <property type="match status" value="1"/>
</dbReference>
<evidence type="ECO:0000256" key="5">
    <source>
        <dbReference type="ARBA" id="ARBA00022553"/>
    </source>
</evidence>
<keyword evidence="4" id="KW-0396">Initiation factor</keyword>
<dbReference type="GO" id="GO:0003743">
    <property type="term" value="F:translation initiation factor activity"/>
    <property type="evidence" value="ECO:0007669"/>
    <property type="project" value="UniProtKB-KW"/>
</dbReference>
<dbReference type="EMBL" id="KN822948">
    <property type="protein sequence ID" value="KIO33481.1"/>
    <property type="molecule type" value="Genomic_DNA"/>
</dbReference>
<dbReference type="HOGENOM" id="CLU_443584_0_0_1"/>
<comment type="subcellular location">
    <subcellularLocation>
        <location evidence="1">Cytoplasm</location>
    </subcellularLocation>
</comment>
<protein>
    <recommendedName>
        <fullName evidence="9">MIF4G domain-containing protein</fullName>
    </recommendedName>
</protein>
<feature type="region of interest" description="Disordered" evidence="8">
    <location>
        <begin position="1"/>
        <end position="66"/>
    </location>
</feature>
<evidence type="ECO:0000313" key="10">
    <source>
        <dbReference type="EMBL" id="KIO33481.1"/>
    </source>
</evidence>
<dbReference type="InterPro" id="IPR036211">
    <property type="entry name" value="eIF4G_eIF4E-bd_sf"/>
</dbReference>
<keyword evidence="5" id="KW-0597">Phosphoprotein</keyword>
<dbReference type="Pfam" id="PF12152">
    <property type="entry name" value="eIF_4G1"/>
    <property type="match status" value="1"/>
</dbReference>
<keyword evidence="6" id="KW-0694">RNA-binding</keyword>
<dbReference type="Gene3D" id="1.25.40.180">
    <property type="match status" value="1"/>
</dbReference>
<evidence type="ECO:0000259" key="9">
    <source>
        <dbReference type="SMART" id="SM00543"/>
    </source>
</evidence>
<proteinExistence type="inferred from homology"/>
<name>A0A0C3QV99_9AGAM</name>
<dbReference type="Pfam" id="PF02854">
    <property type="entry name" value="MIF4G"/>
    <property type="match status" value="1"/>
</dbReference>
<dbReference type="GO" id="GO:0010494">
    <property type="term" value="C:cytoplasmic stress granule"/>
    <property type="evidence" value="ECO:0007669"/>
    <property type="project" value="UniProtKB-ARBA"/>
</dbReference>
<dbReference type="Proteomes" id="UP000054248">
    <property type="component" value="Unassembled WGS sequence"/>
</dbReference>
<feature type="compositionally biased region" description="Polar residues" evidence="8">
    <location>
        <begin position="546"/>
        <end position="561"/>
    </location>
</feature>
<dbReference type="PANTHER" id="PTHR23253:SF9">
    <property type="entry name" value="EUKARYOTIC TRANSLATION INITIATION FACTOR 4 GAMMA 2"/>
    <property type="match status" value="1"/>
</dbReference>
<feature type="compositionally biased region" description="Polar residues" evidence="8">
    <location>
        <begin position="580"/>
        <end position="589"/>
    </location>
</feature>
<reference evidence="10 11" key="1">
    <citation type="submission" date="2014-04" db="EMBL/GenBank/DDBJ databases">
        <authorList>
            <consortium name="DOE Joint Genome Institute"/>
            <person name="Kuo A."/>
            <person name="Girlanda M."/>
            <person name="Perotto S."/>
            <person name="Kohler A."/>
            <person name="Nagy L.G."/>
            <person name="Floudas D."/>
            <person name="Copeland A."/>
            <person name="Barry K.W."/>
            <person name="Cichocki N."/>
            <person name="Veneault-Fourrey C."/>
            <person name="LaButti K."/>
            <person name="Lindquist E.A."/>
            <person name="Lipzen A."/>
            <person name="Lundell T."/>
            <person name="Morin E."/>
            <person name="Murat C."/>
            <person name="Sun H."/>
            <person name="Tunlid A."/>
            <person name="Henrissat B."/>
            <person name="Grigoriev I.V."/>
            <person name="Hibbett D.S."/>
            <person name="Martin F."/>
            <person name="Nordberg H.P."/>
            <person name="Cantor M.N."/>
            <person name="Hua S.X."/>
        </authorList>
    </citation>
    <scope>NUCLEOTIDE SEQUENCE [LARGE SCALE GENOMIC DNA]</scope>
    <source>
        <strain evidence="10 11">MUT 4182</strain>
    </source>
</reference>